<dbReference type="Proteomes" id="UP001626550">
    <property type="component" value="Unassembled WGS sequence"/>
</dbReference>
<keyword evidence="3" id="KW-1185">Reference proteome</keyword>
<feature type="non-terminal residue" evidence="2">
    <location>
        <position position="1"/>
    </location>
</feature>
<organism evidence="2 3">
    <name type="scientific">Cichlidogyrus casuarinus</name>
    <dbReference type="NCBI Taxonomy" id="1844966"/>
    <lineage>
        <taxon>Eukaryota</taxon>
        <taxon>Metazoa</taxon>
        <taxon>Spiralia</taxon>
        <taxon>Lophotrochozoa</taxon>
        <taxon>Platyhelminthes</taxon>
        <taxon>Monogenea</taxon>
        <taxon>Monopisthocotylea</taxon>
        <taxon>Dactylogyridea</taxon>
        <taxon>Ancyrocephalidae</taxon>
        <taxon>Cichlidogyrus</taxon>
    </lineage>
</organism>
<name>A0ABD2PJI1_9PLAT</name>
<gene>
    <name evidence="2" type="ORF">Ciccas_014176</name>
</gene>
<protein>
    <submittedName>
        <fullName evidence="2">Uncharacterized protein</fullName>
    </submittedName>
</protein>
<proteinExistence type="predicted"/>
<feature type="compositionally biased region" description="Low complexity" evidence="1">
    <location>
        <begin position="41"/>
        <end position="65"/>
    </location>
</feature>
<evidence type="ECO:0000313" key="3">
    <source>
        <dbReference type="Proteomes" id="UP001626550"/>
    </source>
</evidence>
<evidence type="ECO:0000256" key="1">
    <source>
        <dbReference type="SAM" id="MobiDB-lite"/>
    </source>
</evidence>
<sequence length="126" mass="13662">ILAVEVEVQKKQQTQYQLQTQQNRGLARGAGGARYRARSYLRGNKQQALTSTRSNLSSNTTSQSSFGHLGRTSDSGYQSSDPASSFSSSILCRDVSIGIGSAHSPSIPDDSSQYLPHPLFRSLIRA</sequence>
<accession>A0ABD2PJI1</accession>
<comment type="caution">
    <text evidence="2">The sequence shown here is derived from an EMBL/GenBank/DDBJ whole genome shotgun (WGS) entry which is preliminary data.</text>
</comment>
<reference evidence="2 3" key="1">
    <citation type="submission" date="2024-11" db="EMBL/GenBank/DDBJ databases">
        <title>Adaptive evolution of stress response genes in parasites aligns with host niche diversity.</title>
        <authorList>
            <person name="Hahn C."/>
            <person name="Resl P."/>
        </authorList>
    </citation>
    <scope>NUCLEOTIDE SEQUENCE [LARGE SCALE GENOMIC DNA]</scope>
    <source>
        <strain evidence="2">EGGRZ-B1_66</strain>
        <tissue evidence="2">Body</tissue>
    </source>
</reference>
<feature type="region of interest" description="Disordered" evidence="1">
    <location>
        <begin position="41"/>
        <end position="86"/>
    </location>
</feature>
<dbReference type="AlphaFoldDB" id="A0ABD2PJI1"/>
<evidence type="ECO:0000313" key="2">
    <source>
        <dbReference type="EMBL" id="KAL3307314.1"/>
    </source>
</evidence>
<dbReference type="EMBL" id="JBJKFK010007688">
    <property type="protein sequence ID" value="KAL3307314.1"/>
    <property type="molecule type" value="Genomic_DNA"/>
</dbReference>